<name>A0A2G9UU25_TELCI</name>
<dbReference type="OrthoDB" id="5816437at2759"/>
<evidence type="ECO:0008006" key="3">
    <source>
        <dbReference type="Google" id="ProtNLM"/>
    </source>
</evidence>
<gene>
    <name evidence="1" type="ORF">TELCIR_05030</name>
</gene>
<keyword evidence="2" id="KW-1185">Reference proteome</keyword>
<evidence type="ECO:0000313" key="1">
    <source>
        <dbReference type="EMBL" id="PIO73020.1"/>
    </source>
</evidence>
<protein>
    <recommendedName>
        <fullName evidence="3">Protein kinase domain-containing protein</fullName>
    </recommendedName>
</protein>
<accession>A0A2G9UU25</accession>
<dbReference type="AlphaFoldDB" id="A0A2G9UU25"/>
<dbReference type="Gene3D" id="1.10.510.10">
    <property type="entry name" value="Transferase(Phosphotransferase) domain 1"/>
    <property type="match status" value="1"/>
</dbReference>
<organism evidence="1 2">
    <name type="scientific">Teladorsagia circumcincta</name>
    <name type="common">Brown stomach worm</name>
    <name type="synonym">Ostertagia circumcincta</name>
    <dbReference type="NCBI Taxonomy" id="45464"/>
    <lineage>
        <taxon>Eukaryota</taxon>
        <taxon>Metazoa</taxon>
        <taxon>Ecdysozoa</taxon>
        <taxon>Nematoda</taxon>
        <taxon>Chromadorea</taxon>
        <taxon>Rhabditida</taxon>
        <taxon>Rhabditina</taxon>
        <taxon>Rhabditomorpha</taxon>
        <taxon>Strongyloidea</taxon>
        <taxon>Trichostrongylidae</taxon>
        <taxon>Teladorsagia</taxon>
    </lineage>
</organism>
<dbReference type="SUPFAM" id="SSF56112">
    <property type="entry name" value="Protein kinase-like (PK-like)"/>
    <property type="match status" value="1"/>
</dbReference>
<sequence length="161" mass="18474">MNSRFHRNEVNKECLSSQLLRWIRERIPVDDPIRIKSLSSYKEMQSLGKGRFGERLDMFIAEFRHLHRISLANDRIANFLGLFADEHQLLIFTEYLPNGSVKDKVMNNNINENTAIHYFIDVATQPLGVSAPILADCQTVPPGGPPLRRLYKVPTKRKGIS</sequence>
<dbReference type="InterPro" id="IPR011009">
    <property type="entry name" value="Kinase-like_dom_sf"/>
</dbReference>
<dbReference type="EMBL" id="KZ345541">
    <property type="protein sequence ID" value="PIO73020.1"/>
    <property type="molecule type" value="Genomic_DNA"/>
</dbReference>
<reference evidence="1 2" key="1">
    <citation type="submission" date="2015-09" db="EMBL/GenBank/DDBJ databases">
        <title>Draft genome of the parasitic nematode Teladorsagia circumcincta isolate WARC Sus (inbred).</title>
        <authorList>
            <person name="Mitreva M."/>
        </authorList>
    </citation>
    <scope>NUCLEOTIDE SEQUENCE [LARGE SCALE GENOMIC DNA]</scope>
    <source>
        <strain evidence="1 2">S</strain>
    </source>
</reference>
<dbReference type="Proteomes" id="UP000230423">
    <property type="component" value="Unassembled WGS sequence"/>
</dbReference>
<evidence type="ECO:0000313" key="2">
    <source>
        <dbReference type="Proteomes" id="UP000230423"/>
    </source>
</evidence>
<proteinExistence type="predicted"/>